<proteinExistence type="predicted"/>
<gene>
    <name evidence="1" type="ORF">AVEN_172795_1</name>
</gene>
<sequence length="158" mass="17846">MRQKAVFLLMITLQMTQRQRHSIIELFGGQLVGNPLRTNFSKLQVLMHYGVSGATLIPSKRWISSRVTLRLFKTKSCTSAIISGVMTRFACPGRASSFSNSRPSRNLLRHSTTVERLRLYSPYTAFIRRYISRPPTPSVAKNRITPRCSFLLAEAAVA</sequence>
<accession>A0A4Y2BIW8</accession>
<dbReference type="EMBL" id="BGPR01000082">
    <property type="protein sequence ID" value="GBL91883.1"/>
    <property type="molecule type" value="Genomic_DNA"/>
</dbReference>
<comment type="caution">
    <text evidence="1">The sequence shown here is derived from an EMBL/GenBank/DDBJ whole genome shotgun (WGS) entry which is preliminary data.</text>
</comment>
<reference evidence="1 2" key="1">
    <citation type="journal article" date="2019" name="Sci. Rep.">
        <title>Orb-weaving spider Araneus ventricosus genome elucidates the spidroin gene catalogue.</title>
        <authorList>
            <person name="Kono N."/>
            <person name="Nakamura H."/>
            <person name="Ohtoshi R."/>
            <person name="Moran D.A.P."/>
            <person name="Shinohara A."/>
            <person name="Yoshida Y."/>
            <person name="Fujiwara M."/>
            <person name="Mori M."/>
            <person name="Tomita M."/>
            <person name="Arakawa K."/>
        </authorList>
    </citation>
    <scope>NUCLEOTIDE SEQUENCE [LARGE SCALE GENOMIC DNA]</scope>
</reference>
<name>A0A4Y2BIW8_ARAVE</name>
<protein>
    <submittedName>
        <fullName evidence="1">Uncharacterized protein</fullName>
    </submittedName>
</protein>
<organism evidence="1 2">
    <name type="scientific">Araneus ventricosus</name>
    <name type="common">Orbweaver spider</name>
    <name type="synonym">Epeira ventricosa</name>
    <dbReference type="NCBI Taxonomy" id="182803"/>
    <lineage>
        <taxon>Eukaryota</taxon>
        <taxon>Metazoa</taxon>
        <taxon>Ecdysozoa</taxon>
        <taxon>Arthropoda</taxon>
        <taxon>Chelicerata</taxon>
        <taxon>Arachnida</taxon>
        <taxon>Araneae</taxon>
        <taxon>Araneomorphae</taxon>
        <taxon>Entelegynae</taxon>
        <taxon>Araneoidea</taxon>
        <taxon>Araneidae</taxon>
        <taxon>Araneus</taxon>
    </lineage>
</organism>
<dbReference type="OrthoDB" id="10628174at2759"/>
<evidence type="ECO:0000313" key="1">
    <source>
        <dbReference type="EMBL" id="GBL91883.1"/>
    </source>
</evidence>
<dbReference type="AlphaFoldDB" id="A0A4Y2BIW8"/>
<evidence type="ECO:0000313" key="2">
    <source>
        <dbReference type="Proteomes" id="UP000499080"/>
    </source>
</evidence>
<keyword evidence="2" id="KW-1185">Reference proteome</keyword>
<dbReference type="Proteomes" id="UP000499080">
    <property type="component" value="Unassembled WGS sequence"/>
</dbReference>